<dbReference type="HOGENOM" id="CLU_1757430_0_0_5"/>
<gene>
    <name evidence="1" type="ORF">RMONA_02590</name>
</gene>
<accession>A0A0B7IY99</accession>
<sequence>MKKQKNTNITIIDEQKHTNLDAFASSTKGKGDVLLNSGSDANPLITEEQKNLISIALKLELQDILSKKTSYEPLIIEHVKKLINLCVRPFSDTLNIKDLSQGKWATIKEVYIKPQKSDANKIILQQVLSNQVNENILTKNYYKFSSSQ</sequence>
<dbReference type="RefSeq" id="WP_023507452.1">
    <property type="nucleotide sequence ID" value="NZ_LN794217.1"/>
</dbReference>
<keyword evidence="2" id="KW-1185">Reference proteome</keyword>
<proteinExistence type="predicted"/>
<reference evidence="1 2" key="1">
    <citation type="submission" date="2015-01" db="EMBL/GenBank/DDBJ databases">
        <title>Draft genome sequence of Rickettsia monacensis strain IrR/Munich.</title>
        <authorList>
            <person name="Felsheim R.F."/>
            <person name="Johnson S.L."/>
            <person name="Kurtti T.J."/>
            <person name="Munderloh U.G."/>
        </authorList>
    </citation>
    <scope>NUCLEOTIDE SEQUENCE [LARGE SCALE GENOMIC DNA]</scope>
    <source>
        <strain evidence="1 2">IrR/Munich</strain>
    </source>
</reference>
<evidence type="ECO:0000313" key="2">
    <source>
        <dbReference type="Proteomes" id="UP000018149"/>
    </source>
</evidence>
<protein>
    <submittedName>
        <fullName evidence="1">Uncharacterized protein</fullName>
    </submittedName>
</protein>
<reference evidence="2" key="2">
    <citation type="submission" date="2015-01" db="EMBL/GenBank/DDBJ databases">
        <authorList>
            <person name="Felsheim R."/>
        </authorList>
    </citation>
    <scope>NUCLEOTIDE SEQUENCE [LARGE SCALE GENOMIC DNA]</scope>
    <source>
        <strain evidence="2">IrR/Munich</strain>
    </source>
</reference>
<dbReference type="AlphaFoldDB" id="A0A0B7IY99"/>
<name>A0A0B7IY99_9RICK</name>
<dbReference type="KEGG" id="rmc:RMONA_02590"/>
<evidence type="ECO:0000313" key="1">
    <source>
        <dbReference type="EMBL" id="CEO16922.1"/>
    </source>
</evidence>
<organism evidence="1 2">
    <name type="scientific">Rickettsia monacensis</name>
    <dbReference type="NCBI Taxonomy" id="109232"/>
    <lineage>
        <taxon>Bacteria</taxon>
        <taxon>Pseudomonadati</taxon>
        <taxon>Pseudomonadota</taxon>
        <taxon>Alphaproteobacteria</taxon>
        <taxon>Rickettsiales</taxon>
        <taxon>Rickettsiaceae</taxon>
        <taxon>Rickettsieae</taxon>
        <taxon>Rickettsia</taxon>
        <taxon>spotted fever group</taxon>
    </lineage>
</organism>
<dbReference type="EMBL" id="LN794217">
    <property type="protein sequence ID" value="CEO16922.1"/>
    <property type="molecule type" value="Genomic_DNA"/>
</dbReference>
<dbReference type="Proteomes" id="UP000018149">
    <property type="component" value="Chromosome I"/>
</dbReference>